<keyword evidence="2" id="KW-0808">Transferase</keyword>
<reference evidence="2 3" key="1">
    <citation type="submission" date="2019-03" db="EMBL/GenBank/DDBJ databases">
        <title>Draft genome sequences of novel Actinobacteria.</title>
        <authorList>
            <person name="Sahin N."/>
            <person name="Ay H."/>
            <person name="Saygin H."/>
        </authorList>
    </citation>
    <scope>NUCLEOTIDE SEQUENCE [LARGE SCALE GENOMIC DNA]</scope>
    <source>
        <strain evidence="2 3">DSM 41900</strain>
    </source>
</reference>
<comment type="caution">
    <text evidence="2">The sequence shown here is derived from an EMBL/GenBank/DDBJ whole genome shotgun (WGS) entry which is preliminary data.</text>
</comment>
<feature type="non-terminal residue" evidence="2">
    <location>
        <position position="41"/>
    </location>
</feature>
<dbReference type="SUPFAM" id="SSF69572">
    <property type="entry name" value="Activating enzymes of the ubiquitin-like proteins"/>
    <property type="match status" value="1"/>
</dbReference>
<sequence length="41" mass="4508">MIHSQADIGKSKALSAKETVQGINPYVQVNIHEERLDSSNV</sequence>
<dbReference type="InterPro" id="IPR035985">
    <property type="entry name" value="Ubiquitin-activating_enz"/>
</dbReference>
<gene>
    <name evidence="2" type="ORF">E1283_36020</name>
</gene>
<dbReference type="GO" id="GO:0008641">
    <property type="term" value="F:ubiquitin-like modifier activating enzyme activity"/>
    <property type="evidence" value="ECO:0007669"/>
    <property type="project" value="InterPro"/>
</dbReference>
<evidence type="ECO:0000313" key="3">
    <source>
        <dbReference type="Proteomes" id="UP000295345"/>
    </source>
</evidence>
<protein>
    <submittedName>
        <fullName evidence="2">Adenylyltransferase/sulfurtransferase MoeZ</fullName>
    </submittedName>
</protein>
<dbReference type="GO" id="GO:0016779">
    <property type="term" value="F:nucleotidyltransferase activity"/>
    <property type="evidence" value="ECO:0007669"/>
    <property type="project" value="UniProtKB-KW"/>
</dbReference>
<keyword evidence="3" id="KW-1185">Reference proteome</keyword>
<name>A0A4R4SGJ1_9ACTN</name>
<dbReference type="RefSeq" id="WP_207930675.1">
    <property type="nucleotide sequence ID" value="NZ_SMKI01000800.1"/>
</dbReference>
<organism evidence="2 3">
    <name type="scientific">Streptomyces hainanensis</name>
    <dbReference type="NCBI Taxonomy" id="402648"/>
    <lineage>
        <taxon>Bacteria</taxon>
        <taxon>Bacillati</taxon>
        <taxon>Actinomycetota</taxon>
        <taxon>Actinomycetes</taxon>
        <taxon>Kitasatosporales</taxon>
        <taxon>Streptomycetaceae</taxon>
        <taxon>Streptomyces</taxon>
    </lineage>
</organism>
<keyword evidence="2" id="KW-0548">Nucleotidyltransferase</keyword>
<evidence type="ECO:0000313" key="2">
    <source>
        <dbReference type="EMBL" id="TDC60503.1"/>
    </source>
</evidence>
<accession>A0A4R4SGJ1</accession>
<feature type="domain" description="THIF-type NAD/FAD binding fold" evidence="1">
    <location>
        <begin position="2"/>
        <end position="40"/>
    </location>
</feature>
<dbReference type="Pfam" id="PF00899">
    <property type="entry name" value="ThiF"/>
    <property type="match status" value="1"/>
</dbReference>
<dbReference type="Proteomes" id="UP000295345">
    <property type="component" value="Unassembled WGS sequence"/>
</dbReference>
<proteinExistence type="predicted"/>
<dbReference type="InterPro" id="IPR000594">
    <property type="entry name" value="ThiF_NAD_FAD-bd"/>
</dbReference>
<dbReference type="Gene3D" id="3.40.50.720">
    <property type="entry name" value="NAD(P)-binding Rossmann-like Domain"/>
    <property type="match status" value="1"/>
</dbReference>
<evidence type="ECO:0000259" key="1">
    <source>
        <dbReference type="Pfam" id="PF00899"/>
    </source>
</evidence>
<dbReference type="EMBL" id="SMKI01000800">
    <property type="protein sequence ID" value="TDC60503.1"/>
    <property type="molecule type" value="Genomic_DNA"/>
</dbReference>
<dbReference type="AlphaFoldDB" id="A0A4R4SGJ1"/>